<keyword evidence="2" id="KW-0472">Membrane</keyword>
<feature type="region of interest" description="Disordered" evidence="1">
    <location>
        <begin position="54"/>
        <end position="73"/>
    </location>
</feature>
<reference evidence="4" key="1">
    <citation type="journal article" date="2019" name="Int. J. Syst. Evol. Microbiol.">
        <title>The Global Catalogue of Microorganisms (GCM) 10K type strain sequencing project: providing services to taxonomists for standard genome sequencing and annotation.</title>
        <authorList>
            <consortium name="The Broad Institute Genomics Platform"/>
            <consortium name="The Broad Institute Genome Sequencing Center for Infectious Disease"/>
            <person name="Wu L."/>
            <person name="Ma J."/>
        </authorList>
    </citation>
    <scope>NUCLEOTIDE SEQUENCE [LARGE SCALE GENOMIC DNA]</scope>
    <source>
        <strain evidence="4">JCM 31202</strain>
    </source>
</reference>
<evidence type="ECO:0000256" key="2">
    <source>
        <dbReference type="SAM" id="Phobius"/>
    </source>
</evidence>
<dbReference type="RefSeq" id="WP_378302046.1">
    <property type="nucleotide sequence ID" value="NZ_JBHTJA010000053.1"/>
</dbReference>
<dbReference type="PANTHER" id="PTHR35788:SF1">
    <property type="entry name" value="EXPORTED PROTEIN"/>
    <property type="match status" value="1"/>
</dbReference>
<dbReference type="InterPro" id="IPR052913">
    <property type="entry name" value="Glycopeptide_resist_protein"/>
</dbReference>
<evidence type="ECO:0000313" key="4">
    <source>
        <dbReference type="Proteomes" id="UP001596972"/>
    </source>
</evidence>
<accession>A0ABW3EUZ2</accession>
<protein>
    <submittedName>
        <fullName evidence="3">VanW family protein</fullName>
    </submittedName>
</protein>
<organism evidence="3 4">
    <name type="scientific">Actinomadura sediminis</name>
    <dbReference type="NCBI Taxonomy" id="1038904"/>
    <lineage>
        <taxon>Bacteria</taxon>
        <taxon>Bacillati</taxon>
        <taxon>Actinomycetota</taxon>
        <taxon>Actinomycetes</taxon>
        <taxon>Streptosporangiales</taxon>
        <taxon>Thermomonosporaceae</taxon>
        <taxon>Actinomadura</taxon>
    </lineage>
</organism>
<dbReference type="InterPro" id="IPR007391">
    <property type="entry name" value="Vancomycin_resist_VanW"/>
</dbReference>
<gene>
    <name evidence="3" type="ORF">ACFQ11_23305</name>
</gene>
<keyword evidence="2" id="KW-1133">Transmembrane helix</keyword>
<proteinExistence type="predicted"/>
<evidence type="ECO:0000256" key="1">
    <source>
        <dbReference type="SAM" id="MobiDB-lite"/>
    </source>
</evidence>
<name>A0ABW3EUZ2_9ACTN</name>
<keyword evidence="4" id="KW-1185">Reference proteome</keyword>
<dbReference type="Proteomes" id="UP001596972">
    <property type="component" value="Unassembled WGS sequence"/>
</dbReference>
<dbReference type="PANTHER" id="PTHR35788">
    <property type="entry name" value="EXPORTED PROTEIN-RELATED"/>
    <property type="match status" value="1"/>
</dbReference>
<sequence length="287" mass="32789">MGRTRRRHYRRYRADQRALRDHVRRWWPFVAGALAANGLLVATYLWAPREPAAGAVPAPDPAAARRAAPAERPMSTFTTRFDRGEPRVRNIEIAARRLDGTVVRPGATFSFNDVVGPRTRDRGYVPAPVIMGPRLVKDIGGGICQVSSTLYNAVFRAGLDIEKARAHTMWMPEYPDGREAAVAYPDLDFRWRNDTDGPVRIDVQYTDSSLTVSLWGERRYEVRSETSERYDYTPYWTTVGSGTRCVPTNGRKGFEIDVWRVLLEDGRKVKRERYHTEYQPQPKITCV</sequence>
<dbReference type="Pfam" id="PF04294">
    <property type="entry name" value="VanW"/>
    <property type="match status" value="1"/>
</dbReference>
<comment type="caution">
    <text evidence="3">The sequence shown here is derived from an EMBL/GenBank/DDBJ whole genome shotgun (WGS) entry which is preliminary data.</text>
</comment>
<feature type="transmembrane region" description="Helical" evidence="2">
    <location>
        <begin position="26"/>
        <end position="47"/>
    </location>
</feature>
<evidence type="ECO:0000313" key="3">
    <source>
        <dbReference type="EMBL" id="MFD0903339.1"/>
    </source>
</evidence>
<dbReference type="EMBL" id="JBHTJA010000053">
    <property type="protein sequence ID" value="MFD0903339.1"/>
    <property type="molecule type" value="Genomic_DNA"/>
</dbReference>
<keyword evidence="2" id="KW-0812">Transmembrane</keyword>